<sequence length="96" mass="10191">MRKFSKAIASVALFHSEIFSSSRSSVAVAFTSPSSSINRFATSSNFQASTYQSARLSSSMSASSFYDLSGTKSDGTDLSMGDFEGKVVYVTNVASK</sequence>
<dbReference type="GO" id="GO:0006979">
    <property type="term" value="P:response to oxidative stress"/>
    <property type="evidence" value="ECO:0007669"/>
    <property type="project" value="InterPro"/>
</dbReference>
<proteinExistence type="inferred from homology"/>
<dbReference type="GO" id="GO:0004601">
    <property type="term" value="F:peroxidase activity"/>
    <property type="evidence" value="ECO:0007669"/>
    <property type="project" value="UniProtKB-KW"/>
</dbReference>
<evidence type="ECO:0000313" key="4">
    <source>
        <dbReference type="EMBL" id="CAJ1941559.1"/>
    </source>
</evidence>
<evidence type="ECO:0000256" key="3">
    <source>
        <dbReference type="ARBA" id="ARBA00023002"/>
    </source>
</evidence>
<dbReference type="AlphaFoldDB" id="A0AAD2CSB1"/>
<dbReference type="Gene3D" id="3.40.30.10">
    <property type="entry name" value="Glutaredoxin"/>
    <property type="match status" value="1"/>
</dbReference>
<dbReference type="EMBL" id="CAKOGP040001035">
    <property type="protein sequence ID" value="CAJ1941559.1"/>
    <property type="molecule type" value="Genomic_DNA"/>
</dbReference>
<gene>
    <name evidence="4" type="ORF">CYCCA115_LOCUS7567</name>
</gene>
<reference evidence="4" key="1">
    <citation type="submission" date="2023-08" db="EMBL/GenBank/DDBJ databases">
        <authorList>
            <person name="Audoor S."/>
            <person name="Bilcke G."/>
        </authorList>
    </citation>
    <scope>NUCLEOTIDE SEQUENCE</scope>
</reference>
<organism evidence="4 5">
    <name type="scientific">Cylindrotheca closterium</name>
    <dbReference type="NCBI Taxonomy" id="2856"/>
    <lineage>
        <taxon>Eukaryota</taxon>
        <taxon>Sar</taxon>
        <taxon>Stramenopiles</taxon>
        <taxon>Ochrophyta</taxon>
        <taxon>Bacillariophyta</taxon>
        <taxon>Bacillariophyceae</taxon>
        <taxon>Bacillariophycidae</taxon>
        <taxon>Bacillariales</taxon>
        <taxon>Bacillariaceae</taxon>
        <taxon>Cylindrotheca</taxon>
    </lineage>
</organism>
<protein>
    <recommendedName>
        <fullName evidence="6">Glutathione peroxidase</fullName>
    </recommendedName>
</protein>
<accession>A0AAD2CSB1</accession>
<keyword evidence="3" id="KW-0560">Oxidoreductase</keyword>
<comment type="similarity">
    <text evidence="1">Belongs to the glutathione peroxidase family.</text>
</comment>
<evidence type="ECO:0008006" key="6">
    <source>
        <dbReference type="Google" id="ProtNLM"/>
    </source>
</evidence>
<evidence type="ECO:0000313" key="5">
    <source>
        <dbReference type="Proteomes" id="UP001295423"/>
    </source>
</evidence>
<evidence type="ECO:0000256" key="2">
    <source>
        <dbReference type="ARBA" id="ARBA00022559"/>
    </source>
</evidence>
<comment type="caution">
    <text evidence="4">The sequence shown here is derived from an EMBL/GenBank/DDBJ whole genome shotgun (WGS) entry which is preliminary data.</text>
</comment>
<dbReference type="Proteomes" id="UP001295423">
    <property type="component" value="Unassembled WGS sequence"/>
</dbReference>
<dbReference type="PROSITE" id="PS51355">
    <property type="entry name" value="GLUTATHIONE_PEROXID_3"/>
    <property type="match status" value="1"/>
</dbReference>
<keyword evidence="5" id="KW-1185">Reference proteome</keyword>
<evidence type="ECO:0000256" key="1">
    <source>
        <dbReference type="ARBA" id="ARBA00006926"/>
    </source>
</evidence>
<keyword evidence="2" id="KW-0575">Peroxidase</keyword>
<name>A0AAD2CSB1_9STRA</name>
<dbReference type="InterPro" id="IPR000889">
    <property type="entry name" value="Glutathione_peroxidase"/>
</dbReference>